<dbReference type="Pfam" id="PF26109">
    <property type="entry name" value="WHD_BrxR"/>
    <property type="match status" value="1"/>
</dbReference>
<protein>
    <recommendedName>
        <fullName evidence="5">WYL domain-containing protein</fullName>
    </recommendedName>
</protein>
<accession>A0AAJ2GYE3</accession>
<proteinExistence type="predicted"/>
<dbReference type="AlphaFoldDB" id="A0AAJ2GYE3"/>
<evidence type="ECO:0000259" key="1">
    <source>
        <dbReference type="Pfam" id="PF26107"/>
    </source>
</evidence>
<evidence type="ECO:0000313" key="4">
    <source>
        <dbReference type="Proteomes" id="UP001268610"/>
    </source>
</evidence>
<evidence type="ECO:0000313" key="3">
    <source>
        <dbReference type="EMBL" id="MDR9774703.1"/>
    </source>
</evidence>
<feature type="domain" description="DNA-binding transcriptional repressor CapW C-terminal dimerisation" evidence="1">
    <location>
        <begin position="201"/>
        <end position="254"/>
    </location>
</feature>
<dbReference type="Proteomes" id="UP001268610">
    <property type="component" value="Unassembled WGS sequence"/>
</dbReference>
<comment type="caution">
    <text evidence="3">The sequence shown here is derived from an EMBL/GenBank/DDBJ whole genome shotgun (WGS) entry which is preliminary data.</text>
</comment>
<evidence type="ECO:0008006" key="5">
    <source>
        <dbReference type="Google" id="ProtNLM"/>
    </source>
</evidence>
<evidence type="ECO:0000259" key="2">
    <source>
        <dbReference type="Pfam" id="PF26109"/>
    </source>
</evidence>
<organism evidence="3 4">
    <name type="scientific">Rhizobium hidalgonense</name>
    <dbReference type="NCBI Taxonomy" id="1538159"/>
    <lineage>
        <taxon>Bacteria</taxon>
        <taxon>Pseudomonadati</taxon>
        <taxon>Pseudomonadota</taxon>
        <taxon>Alphaproteobacteria</taxon>
        <taxon>Hyphomicrobiales</taxon>
        <taxon>Rhizobiaceae</taxon>
        <taxon>Rhizobium/Agrobacterium group</taxon>
        <taxon>Rhizobium</taxon>
    </lineage>
</organism>
<name>A0AAJ2GYE3_9HYPH</name>
<dbReference type="EMBL" id="JAVLSF010000010">
    <property type="protein sequence ID" value="MDR9774703.1"/>
    <property type="molecule type" value="Genomic_DNA"/>
</dbReference>
<dbReference type="InterPro" id="IPR059019">
    <property type="entry name" value="WHD_CapW"/>
</dbReference>
<feature type="domain" description="DNA-binding transcriptional repressor CapW winged helix-turn-helix" evidence="2">
    <location>
        <begin position="10"/>
        <end position="78"/>
    </location>
</feature>
<gene>
    <name evidence="3" type="ORF">RJJ65_18975</name>
</gene>
<dbReference type="Pfam" id="PF26107">
    <property type="entry name" value="BrxR_CTD"/>
    <property type="match status" value="1"/>
</dbReference>
<dbReference type="InterPro" id="IPR059020">
    <property type="entry name" value="CapW_CTD"/>
</dbReference>
<reference evidence="3" key="1">
    <citation type="submission" date="2023-04" db="EMBL/GenBank/DDBJ databases">
        <title>Genomic characterization of faba bean (Vicia faba) microsymbionts in Mexican soils.</title>
        <authorList>
            <person name="Rivera Orduna F.N."/>
            <person name="Guevara-Luna J."/>
            <person name="Yan J."/>
            <person name="Arroyo-Herrera I."/>
            <person name="Li Y."/>
            <person name="Vasquez-Murrieta M.S."/>
            <person name="Wang E.T."/>
        </authorList>
    </citation>
    <scope>NUCLEOTIDE SEQUENCE</scope>
    <source>
        <strain evidence="3">CH26</strain>
    </source>
</reference>
<sequence length="271" mass="30833">MTLDDLNEAQSQRVIFLDRCLIWRGSAKRRDLMERFKISSAQAALDFRAYLQIAAVPPEYDPVRKAYVASAGHRPLLSPNLTSDFEVLADAQEGLSSAVVPAPNRWAEPSIIVKLYEAMKAGRAIHICYTSMTTGADAGQWLAPVRFTSDGENVHLRAFSFKHQSYRDYLPVRVDERSSFETRALVDPLPVDVDWHTRAVIWLRPKAGLSEEQAAVVQKEYGFTGEALKVTTRKALEFYLLRRWRIGEENSRLEIHEIEYEAWESGDDVES</sequence>
<dbReference type="RefSeq" id="WP_310855224.1">
    <property type="nucleotide sequence ID" value="NZ_JAVLSD010000001.1"/>
</dbReference>